<evidence type="ECO:0000313" key="1">
    <source>
        <dbReference type="EMBL" id="GAH74562.1"/>
    </source>
</evidence>
<dbReference type="AlphaFoldDB" id="X1HYP9"/>
<dbReference type="EMBL" id="BARU01031445">
    <property type="protein sequence ID" value="GAH74562.1"/>
    <property type="molecule type" value="Genomic_DNA"/>
</dbReference>
<organism evidence="1">
    <name type="scientific">marine sediment metagenome</name>
    <dbReference type="NCBI Taxonomy" id="412755"/>
    <lineage>
        <taxon>unclassified sequences</taxon>
        <taxon>metagenomes</taxon>
        <taxon>ecological metagenomes</taxon>
    </lineage>
</organism>
<accession>X1HYP9</accession>
<name>X1HYP9_9ZZZZ</name>
<reference evidence="1" key="1">
    <citation type="journal article" date="2014" name="Front. Microbiol.">
        <title>High frequency of phylogenetically diverse reductive dehalogenase-homologous genes in deep subseafloor sedimentary metagenomes.</title>
        <authorList>
            <person name="Kawai M."/>
            <person name="Futagami T."/>
            <person name="Toyoda A."/>
            <person name="Takaki Y."/>
            <person name="Nishi S."/>
            <person name="Hori S."/>
            <person name="Arai W."/>
            <person name="Tsubouchi T."/>
            <person name="Morono Y."/>
            <person name="Uchiyama I."/>
            <person name="Ito T."/>
            <person name="Fujiyama A."/>
            <person name="Inagaki F."/>
            <person name="Takami H."/>
        </authorList>
    </citation>
    <scope>NUCLEOTIDE SEQUENCE</scope>
    <source>
        <strain evidence="1">Expedition CK06-06</strain>
    </source>
</reference>
<protein>
    <submittedName>
        <fullName evidence="1">Uncharacterized protein</fullName>
    </submittedName>
</protein>
<proteinExistence type="predicted"/>
<comment type="caution">
    <text evidence="1">The sequence shown here is derived from an EMBL/GenBank/DDBJ whole genome shotgun (WGS) entry which is preliminary data.</text>
</comment>
<sequence>MSIAHADGGIGAAANERAVYFAPDGSIGTQTDVPGTVLAQYAGFMLADTTLGDDIYFMLQLSP</sequence>
<gene>
    <name evidence="1" type="ORF">S03H2_49729</name>
</gene>